<evidence type="ECO:0000313" key="2">
    <source>
        <dbReference type="Proteomes" id="UP000184292"/>
    </source>
</evidence>
<dbReference type="RefSeq" id="WP_073331752.1">
    <property type="nucleotide sequence ID" value="NZ_FQYO01000004.1"/>
</dbReference>
<sequence>MRRLVLLGLALVALLGGLAGLRFGRLDPAEAVSRAAAVYMAETGGAATDCTGRPEGRTIRVTCAGAAPRVYSVDRWGLRPAVLEGMET</sequence>
<proteinExistence type="predicted"/>
<dbReference type="EMBL" id="FQYO01000004">
    <property type="protein sequence ID" value="SHJ06926.1"/>
    <property type="molecule type" value="Genomic_DNA"/>
</dbReference>
<keyword evidence="2" id="KW-1185">Reference proteome</keyword>
<organism evidence="1 2">
    <name type="scientific">Wenxinia saemankumensis</name>
    <dbReference type="NCBI Taxonomy" id="1447782"/>
    <lineage>
        <taxon>Bacteria</taxon>
        <taxon>Pseudomonadati</taxon>
        <taxon>Pseudomonadota</taxon>
        <taxon>Alphaproteobacteria</taxon>
        <taxon>Rhodobacterales</taxon>
        <taxon>Roseobacteraceae</taxon>
        <taxon>Wenxinia</taxon>
    </lineage>
</organism>
<protein>
    <submittedName>
        <fullName evidence="1">Uncharacterized protein</fullName>
    </submittedName>
</protein>
<name>A0A1M6GAF7_9RHOB</name>
<dbReference type="OrthoDB" id="7874631at2"/>
<dbReference type="AlphaFoldDB" id="A0A1M6GAF7"/>
<accession>A0A1M6GAF7</accession>
<evidence type="ECO:0000313" key="1">
    <source>
        <dbReference type="EMBL" id="SHJ06926.1"/>
    </source>
</evidence>
<gene>
    <name evidence="1" type="ORF">SAMN05444417_2775</name>
</gene>
<dbReference type="STRING" id="1447782.SAMN05444417_2775"/>
<reference evidence="1 2" key="1">
    <citation type="submission" date="2016-11" db="EMBL/GenBank/DDBJ databases">
        <authorList>
            <person name="Jaros S."/>
            <person name="Januszkiewicz K."/>
            <person name="Wedrychowicz H."/>
        </authorList>
    </citation>
    <scope>NUCLEOTIDE SEQUENCE [LARGE SCALE GENOMIC DNA]</scope>
    <source>
        <strain evidence="1 2">DSM 100565</strain>
    </source>
</reference>
<dbReference type="Proteomes" id="UP000184292">
    <property type="component" value="Unassembled WGS sequence"/>
</dbReference>